<proteinExistence type="predicted"/>
<organism evidence="1 2">
    <name type="scientific">Gigaspora margarita</name>
    <dbReference type="NCBI Taxonomy" id="4874"/>
    <lineage>
        <taxon>Eukaryota</taxon>
        <taxon>Fungi</taxon>
        <taxon>Fungi incertae sedis</taxon>
        <taxon>Mucoromycota</taxon>
        <taxon>Glomeromycotina</taxon>
        <taxon>Glomeromycetes</taxon>
        <taxon>Diversisporales</taxon>
        <taxon>Gigasporaceae</taxon>
        <taxon>Gigaspora</taxon>
    </lineage>
</organism>
<dbReference type="Gene3D" id="1.10.630.10">
    <property type="entry name" value="Cytochrome P450"/>
    <property type="match status" value="1"/>
</dbReference>
<protein>
    <submittedName>
        <fullName evidence="1">Cytochrome P450</fullName>
    </submittedName>
</protein>
<keyword evidence="2" id="KW-1185">Reference proteome</keyword>
<sequence length="183" mass="20930">MDYFLTIRLLPTCLKRFQYSEGLAEIGFYGRGVGGDEDYKGWRYNEQFFIQALFVSIFMDTARRKEIEEMPVDIEMRTDMLTSLIIANTEKDTVNVKTVSGVKYEPMIDKEIRNNLVDAFVAGKDSTASTCCCITYDICKHPNLKQKIISEILTLSSPKKSYLISDDLLKLKFCESIIKEASV</sequence>
<dbReference type="GO" id="GO:0005506">
    <property type="term" value="F:iron ion binding"/>
    <property type="evidence" value="ECO:0007669"/>
    <property type="project" value="InterPro"/>
</dbReference>
<dbReference type="OrthoDB" id="2344559at2759"/>
<comment type="caution">
    <text evidence="1">The sequence shown here is derived from an EMBL/GenBank/DDBJ whole genome shotgun (WGS) entry which is preliminary data.</text>
</comment>
<dbReference type="InterPro" id="IPR001128">
    <property type="entry name" value="Cyt_P450"/>
</dbReference>
<name>A0A8H4B3W1_GIGMA</name>
<gene>
    <name evidence="1" type="ORF">F8M41_013290</name>
</gene>
<reference evidence="1 2" key="1">
    <citation type="journal article" date="2019" name="Environ. Microbiol.">
        <title>At the nexus of three kingdoms: the genome of the mycorrhizal fungus Gigaspora margarita provides insights into plant, endobacterial and fungal interactions.</title>
        <authorList>
            <person name="Venice F."/>
            <person name="Ghignone S."/>
            <person name="Salvioli di Fossalunga A."/>
            <person name="Amselem J."/>
            <person name="Novero M."/>
            <person name="Xianan X."/>
            <person name="Sedzielewska Toro K."/>
            <person name="Morin E."/>
            <person name="Lipzen A."/>
            <person name="Grigoriev I.V."/>
            <person name="Henrissat B."/>
            <person name="Martin F.M."/>
            <person name="Bonfante P."/>
        </authorList>
    </citation>
    <scope>NUCLEOTIDE SEQUENCE [LARGE SCALE GENOMIC DNA]</scope>
    <source>
        <strain evidence="1 2">BEG34</strain>
    </source>
</reference>
<dbReference type="GO" id="GO:0020037">
    <property type="term" value="F:heme binding"/>
    <property type="evidence" value="ECO:0007669"/>
    <property type="project" value="InterPro"/>
</dbReference>
<evidence type="ECO:0000313" key="2">
    <source>
        <dbReference type="Proteomes" id="UP000439903"/>
    </source>
</evidence>
<dbReference type="AlphaFoldDB" id="A0A8H4B3W1"/>
<dbReference type="EMBL" id="WTPW01000028">
    <property type="protein sequence ID" value="KAF0557520.1"/>
    <property type="molecule type" value="Genomic_DNA"/>
</dbReference>
<evidence type="ECO:0000313" key="1">
    <source>
        <dbReference type="EMBL" id="KAF0557520.1"/>
    </source>
</evidence>
<dbReference type="Proteomes" id="UP000439903">
    <property type="component" value="Unassembled WGS sequence"/>
</dbReference>
<dbReference type="GO" id="GO:0016705">
    <property type="term" value="F:oxidoreductase activity, acting on paired donors, with incorporation or reduction of molecular oxygen"/>
    <property type="evidence" value="ECO:0007669"/>
    <property type="project" value="InterPro"/>
</dbReference>
<dbReference type="InterPro" id="IPR036396">
    <property type="entry name" value="Cyt_P450_sf"/>
</dbReference>
<dbReference type="SUPFAM" id="SSF48264">
    <property type="entry name" value="Cytochrome P450"/>
    <property type="match status" value="1"/>
</dbReference>
<dbReference type="GO" id="GO:0004497">
    <property type="term" value="F:monooxygenase activity"/>
    <property type="evidence" value="ECO:0007669"/>
    <property type="project" value="InterPro"/>
</dbReference>
<dbReference type="Pfam" id="PF00067">
    <property type="entry name" value="p450"/>
    <property type="match status" value="1"/>
</dbReference>
<accession>A0A8H4B3W1</accession>